<feature type="non-terminal residue" evidence="1">
    <location>
        <position position="1"/>
    </location>
</feature>
<organism evidence="1">
    <name type="scientific">marine sediment metagenome</name>
    <dbReference type="NCBI Taxonomy" id="412755"/>
    <lineage>
        <taxon>unclassified sequences</taxon>
        <taxon>metagenomes</taxon>
        <taxon>ecological metagenomes</taxon>
    </lineage>
</organism>
<name>X1BRS6_9ZZZZ</name>
<protein>
    <submittedName>
        <fullName evidence="1">Uncharacterized protein</fullName>
    </submittedName>
</protein>
<sequence>FTLLVLIPLWENNWYTKKGTQKIKNGEISKEEMDYYLNDDRYKKYIFKHWASSGQIGHYEF</sequence>
<dbReference type="EMBL" id="BART01017054">
    <property type="protein sequence ID" value="GAG74861.1"/>
    <property type="molecule type" value="Genomic_DNA"/>
</dbReference>
<evidence type="ECO:0000313" key="1">
    <source>
        <dbReference type="EMBL" id="GAG74861.1"/>
    </source>
</evidence>
<proteinExistence type="predicted"/>
<comment type="caution">
    <text evidence="1">The sequence shown here is derived from an EMBL/GenBank/DDBJ whole genome shotgun (WGS) entry which is preliminary data.</text>
</comment>
<accession>X1BRS6</accession>
<gene>
    <name evidence="1" type="ORF">S01H4_32585</name>
</gene>
<reference evidence="1" key="1">
    <citation type="journal article" date="2014" name="Front. Microbiol.">
        <title>High frequency of phylogenetically diverse reductive dehalogenase-homologous genes in deep subseafloor sedimentary metagenomes.</title>
        <authorList>
            <person name="Kawai M."/>
            <person name="Futagami T."/>
            <person name="Toyoda A."/>
            <person name="Takaki Y."/>
            <person name="Nishi S."/>
            <person name="Hori S."/>
            <person name="Arai W."/>
            <person name="Tsubouchi T."/>
            <person name="Morono Y."/>
            <person name="Uchiyama I."/>
            <person name="Ito T."/>
            <person name="Fujiyama A."/>
            <person name="Inagaki F."/>
            <person name="Takami H."/>
        </authorList>
    </citation>
    <scope>NUCLEOTIDE SEQUENCE</scope>
    <source>
        <strain evidence="1">Expedition CK06-06</strain>
    </source>
</reference>
<dbReference type="AlphaFoldDB" id="X1BRS6"/>